<proteinExistence type="inferred from homology"/>
<evidence type="ECO:0000256" key="2">
    <source>
        <dbReference type="ARBA" id="ARBA00022801"/>
    </source>
</evidence>
<dbReference type="Pfam" id="PF22666">
    <property type="entry name" value="Glyco_hydro_2_N2"/>
    <property type="match status" value="1"/>
</dbReference>
<name>A0AAN8EKR8_9EURO</name>
<accession>A0AAN8EKR8</accession>
<dbReference type="InterPro" id="IPR048229">
    <property type="entry name" value="GalB-like"/>
</dbReference>
<dbReference type="InterPro" id="IPR008979">
    <property type="entry name" value="Galactose-bd-like_sf"/>
</dbReference>
<feature type="signal peptide" evidence="4">
    <location>
        <begin position="1"/>
        <end position="24"/>
    </location>
</feature>
<dbReference type="PANTHER" id="PTHR42732">
    <property type="entry name" value="BETA-GALACTOSIDASE"/>
    <property type="match status" value="1"/>
</dbReference>
<dbReference type="GO" id="GO:0005975">
    <property type="term" value="P:carbohydrate metabolic process"/>
    <property type="evidence" value="ECO:0007669"/>
    <property type="project" value="InterPro"/>
</dbReference>
<feature type="domain" description="DUF4982" evidence="7">
    <location>
        <begin position="712"/>
        <end position="770"/>
    </location>
</feature>
<evidence type="ECO:0000259" key="8">
    <source>
        <dbReference type="Pfam" id="PF18565"/>
    </source>
</evidence>
<organism evidence="10 11">
    <name type="scientific">Knufia fluminis</name>
    <dbReference type="NCBI Taxonomy" id="191047"/>
    <lineage>
        <taxon>Eukaryota</taxon>
        <taxon>Fungi</taxon>
        <taxon>Dikarya</taxon>
        <taxon>Ascomycota</taxon>
        <taxon>Pezizomycotina</taxon>
        <taxon>Eurotiomycetes</taxon>
        <taxon>Chaetothyriomycetidae</taxon>
        <taxon>Chaetothyriales</taxon>
        <taxon>Trichomeriaceae</taxon>
        <taxon>Knufia</taxon>
    </lineage>
</organism>
<dbReference type="InterPro" id="IPR008964">
    <property type="entry name" value="Invasin/intimin_cell_adhesion"/>
</dbReference>
<dbReference type="InterPro" id="IPR054593">
    <property type="entry name" value="Beta-mannosidase-like_N2"/>
</dbReference>
<feature type="domain" description="Glycoside hydrolase family 2 catalytic" evidence="6">
    <location>
        <begin position="370"/>
        <end position="525"/>
    </location>
</feature>
<protein>
    <recommendedName>
        <fullName evidence="12">Beta-galactosidase</fullName>
    </recommendedName>
</protein>
<dbReference type="Gene3D" id="2.60.40.10">
    <property type="entry name" value="Immunoglobulins"/>
    <property type="match status" value="3"/>
</dbReference>
<reference evidence="10 11" key="1">
    <citation type="submission" date="2022-12" db="EMBL/GenBank/DDBJ databases">
        <title>Genomic features and morphological characterization of a novel Knufia sp. strain isolated from spacecraft assembly facility.</title>
        <authorList>
            <person name="Teixeira M."/>
            <person name="Chander A.M."/>
            <person name="Stajich J.E."/>
            <person name="Venkateswaran K."/>
        </authorList>
    </citation>
    <scope>NUCLEOTIDE SEQUENCE [LARGE SCALE GENOMIC DNA]</scope>
    <source>
        <strain evidence="10 11">FJI-L2-BK-P2</strain>
    </source>
</reference>
<dbReference type="InterPro" id="IPR006101">
    <property type="entry name" value="Glyco_hydro_2"/>
</dbReference>
<dbReference type="SUPFAM" id="SSF49303">
    <property type="entry name" value="beta-Galactosidase/glucuronidase domain"/>
    <property type="match status" value="1"/>
</dbReference>
<dbReference type="PRINTS" id="PR00132">
    <property type="entry name" value="GLHYDRLASE2"/>
</dbReference>
<dbReference type="Proteomes" id="UP001316803">
    <property type="component" value="Unassembled WGS sequence"/>
</dbReference>
<dbReference type="PANTHER" id="PTHR42732:SF1">
    <property type="entry name" value="BETA-MANNOSIDASE"/>
    <property type="match status" value="1"/>
</dbReference>
<dbReference type="Pfam" id="PF00703">
    <property type="entry name" value="Glyco_hydro_2"/>
    <property type="match status" value="1"/>
</dbReference>
<feature type="domain" description="Beta-mannosidase-like galactose-binding" evidence="9">
    <location>
        <begin position="149"/>
        <end position="222"/>
    </location>
</feature>
<evidence type="ECO:0000259" key="5">
    <source>
        <dbReference type="Pfam" id="PF00703"/>
    </source>
</evidence>
<keyword evidence="3" id="KW-0326">Glycosidase</keyword>
<evidence type="ECO:0000313" key="10">
    <source>
        <dbReference type="EMBL" id="KAK5957588.1"/>
    </source>
</evidence>
<dbReference type="InterPro" id="IPR006103">
    <property type="entry name" value="Glyco_hydro_2_cat"/>
</dbReference>
<evidence type="ECO:0000259" key="6">
    <source>
        <dbReference type="Pfam" id="PF02836"/>
    </source>
</evidence>
<comment type="caution">
    <text evidence="10">The sequence shown here is derived from an EMBL/GenBank/DDBJ whole genome shotgun (WGS) entry which is preliminary data.</text>
</comment>
<dbReference type="Gene3D" id="2.60.120.260">
    <property type="entry name" value="Galactose-binding domain-like"/>
    <property type="match status" value="1"/>
</dbReference>
<keyword evidence="11" id="KW-1185">Reference proteome</keyword>
<dbReference type="Gene3D" id="3.20.20.80">
    <property type="entry name" value="Glycosidases"/>
    <property type="match status" value="1"/>
</dbReference>
<keyword evidence="2" id="KW-0378">Hydrolase</keyword>
<dbReference type="SUPFAM" id="SSF49785">
    <property type="entry name" value="Galactose-binding domain-like"/>
    <property type="match status" value="1"/>
</dbReference>
<dbReference type="NCBIfam" id="NF041463">
    <property type="entry name" value="GalB"/>
    <property type="match status" value="1"/>
</dbReference>
<dbReference type="AlphaFoldDB" id="A0AAN8EKR8"/>
<evidence type="ECO:0008006" key="12">
    <source>
        <dbReference type="Google" id="ProtNLM"/>
    </source>
</evidence>
<evidence type="ECO:0000256" key="3">
    <source>
        <dbReference type="ARBA" id="ARBA00023295"/>
    </source>
</evidence>
<dbReference type="PROSITE" id="PS51257">
    <property type="entry name" value="PROKAR_LIPOPROTEIN"/>
    <property type="match status" value="1"/>
</dbReference>
<dbReference type="InterPro" id="IPR032311">
    <property type="entry name" value="DUF4982"/>
</dbReference>
<dbReference type="Pfam" id="PF18565">
    <property type="entry name" value="Glyco_hydro2_C5"/>
    <property type="match status" value="1"/>
</dbReference>
<evidence type="ECO:0000259" key="7">
    <source>
        <dbReference type="Pfam" id="PF16355"/>
    </source>
</evidence>
<evidence type="ECO:0000259" key="9">
    <source>
        <dbReference type="Pfam" id="PF22666"/>
    </source>
</evidence>
<dbReference type="GO" id="GO:0004553">
    <property type="term" value="F:hydrolase activity, hydrolyzing O-glycosyl compounds"/>
    <property type="evidence" value="ECO:0007669"/>
    <property type="project" value="InterPro"/>
</dbReference>
<gene>
    <name evidence="10" type="ORF">OHC33_000775</name>
</gene>
<feature type="chain" id="PRO_5042813501" description="Beta-galactosidase" evidence="4">
    <location>
        <begin position="25"/>
        <end position="891"/>
    </location>
</feature>
<evidence type="ECO:0000256" key="4">
    <source>
        <dbReference type="SAM" id="SignalP"/>
    </source>
</evidence>
<dbReference type="InterPro" id="IPR006102">
    <property type="entry name" value="Ig-like_GH2"/>
</dbReference>
<dbReference type="InterPro" id="IPR040605">
    <property type="entry name" value="Glyco_hydro2_dom5"/>
</dbReference>
<sequence>MKFRGSNAALLGVSCLLQGKVANAYGIRGSTGRERLSLNDGWHFWRSETNPDGLIYDYRPETNETDLQVLKPWILPSANSFISNLADVYQRPPGNPGGDVSYVQGSFDDSAWETVNLPHDWAIKGPFYTEEDPIIGGGMGRLPVHGIGWYRKKLSMTSADAGRNIYLEVDGAMSYAMVWLNGNLVGGWPYGYNSFRLDLTPYLHPGDDNQLAIRLDNPPDSARWYPGGGIYRNVWLTKVDNLQVAQWGTFVSSREVSAESAIVDLTVQIENLGDTGRQIELTTGVHLIDATTGQPGAEVVTFPQMTATVESGQKQAVNQSVTIENPMLWGPWPAQSPALYVATTNLHADGMVVDTYETRFGIRSLIFDPDQGLLVNGEHISVQGVNQHHDLGALGAAFNVRAAQRQLEILQELGCNAIRMSHNPPAPELLELTDQMGFLVMDEIFDSWELNKTDSDFHLIFPDWHEPDLRAFIRRDRNHPSIIAWSYGNEVGEQNTNETGAAISQRLHDILHEEDPTRPSTVSINSALPSYLFPRVPDLISLNYQGAGIRNTNPYSNQTGIRTMPMYPSYHETFPDKMIWTSESASTLSTRGTYIFPVTDDISAPVNDTSGGNSTLEQVSAYELYTANFGSSPDKVFASQDSNPYVAGEFVWTGWDYIGEPTPYYSARSSYSGIIDLAGFKKDRFYLYQSRWRPDFPMAHILPHWNWPDRVGQVTPVHVFSAADEAELFLNGRSQGRKTKEALTYRFRFDDVVYEAGEVHVVTYKTGQQWVTDTVRTTGAPAQLQLIADRSTIAADGLDLSFVTLEVIDDKGEFVRDATNAITFSIEGPGEIVATDNGDPADMVSFPSLERNAYSGLALAIVRGVRGGTGTVTITATAEGLAGAQLKLELQ</sequence>
<dbReference type="InterPro" id="IPR051913">
    <property type="entry name" value="GH2_Domain-Containing"/>
</dbReference>
<keyword evidence="4" id="KW-0732">Signal</keyword>
<dbReference type="SUPFAM" id="SSF49373">
    <property type="entry name" value="Invasin/intimin cell-adhesion fragments"/>
    <property type="match status" value="1"/>
</dbReference>
<feature type="domain" description="Glycoside hydrolase family 2" evidence="8">
    <location>
        <begin position="784"/>
        <end position="886"/>
    </location>
</feature>
<evidence type="ECO:0000313" key="11">
    <source>
        <dbReference type="Proteomes" id="UP001316803"/>
    </source>
</evidence>
<dbReference type="Pfam" id="PF02836">
    <property type="entry name" value="Glyco_hydro_2_C"/>
    <property type="match status" value="1"/>
</dbReference>
<dbReference type="SUPFAM" id="SSF51445">
    <property type="entry name" value="(Trans)glycosidases"/>
    <property type="match status" value="1"/>
</dbReference>
<dbReference type="InterPro" id="IPR017853">
    <property type="entry name" value="GH"/>
</dbReference>
<dbReference type="InterPro" id="IPR013783">
    <property type="entry name" value="Ig-like_fold"/>
</dbReference>
<dbReference type="Pfam" id="PF16355">
    <property type="entry name" value="DUF4982"/>
    <property type="match status" value="1"/>
</dbReference>
<evidence type="ECO:0000256" key="1">
    <source>
        <dbReference type="ARBA" id="ARBA00007401"/>
    </source>
</evidence>
<dbReference type="InterPro" id="IPR036156">
    <property type="entry name" value="Beta-gal/glucu_dom_sf"/>
</dbReference>
<comment type="similarity">
    <text evidence="1">Belongs to the glycosyl hydrolase 2 family.</text>
</comment>
<feature type="domain" description="Glycoside hydrolase family 2 immunoglobulin-like beta-sandwich" evidence="5">
    <location>
        <begin position="255"/>
        <end position="363"/>
    </location>
</feature>
<dbReference type="EMBL" id="JAKLMC020000002">
    <property type="protein sequence ID" value="KAK5957588.1"/>
    <property type="molecule type" value="Genomic_DNA"/>
</dbReference>